<reference evidence="1" key="1">
    <citation type="journal article" date="2015" name="Nature">
        <title>Complex archaea that bridge the gap between prokaryotes and eukaryotes.</title>
        <authorList>
            <person name="Spang A."/>
            <person name="Saw J.H."/>
            <person name="Jorgensen S.L."/>
            <person name="Zaremba-Niedzwiedzka K."/>
            <person name="Martijn J."/>
            <person name="Lind A.E."/>
            <person name="van Eijk R."/>
            <person name="Schleper C."/>
            <person name="Guy L."/>
            <person name="Ettema T.J."/>
        </authorList>
    </citation>
    <scope>NUCLEOTIDE SEQUENCE</scope>
</reference>
<proteinExistence type="predicted"/>
<gene>
    <name evidence="1" type="ORF">LCGC14_3088140</name>
</gene>
<name>A0A0F8WB84_9ZZZZ</name>
<sequence>SKTEAAELEALYNKLRGWDAREKELYEALKYIDEIYKLIISIRGVK</sequence>
<accession>A0A0F8WB84</accession>
<evidence type="ECO:0000313" key="1">
    <source>
        <dbReference type="EMBL" id="KKK54102.1"/>
    </source>
</evidence>
<feature type="non-terminal residue" evidence="1">
    <location>
        <position position="1"/>
    </location>
</feature>
<organism evidence="1">
    <name type="scientific">marine sediment metagenome</name>
    <dbReference type="NCBI Taxonomy" id="412755"/>
    <lineage>
        <taxon>unclassified sequences</taxon>
        <taxon>metagenomes</taxon>
        <taxon>ecological metagenomes</taxon>
    </lineage>
</organism>
<dbReference type="AlphaFoldDB" id="A0A0F8WB84"/>
<comment type="caution">
    <text evidence="1">The sequence shown here is derived from an EMBL/GenBank/DDBJ whole genome shotgun (WGS) entry which is preliminary data.</text>
</comment>
<protein>
    <submittedName>
        <fullName evidence="1">Uncharacterized protein</fullName>
    </submittedName>
</protein>
<dbReference type="EMBL" id="LAZR01066171">
    <property type="protein sequence ID" value="KKK54102.1"/>
    <property type="molecule type" value="Genomic_DNA"/>
</dbReference>